<evidence type="ECO:0000256" key="7">
    <source>
        <dbReference type="SAM" id="Phobius"/>
    </source>
</evidence>
<accession>A0ABQ8FKU0</accession>
<protein>
    <recommendedName>
        <fullName evidence="10">LMBR1 domain-containing protein 2</fullName>
    </recommendedName>
</protein>
<comment type="subcellular location">
    <subcellularLocation>
        <location evidence="1">Membrane</location>
        <topology evidence="1">Multi-pass membrane protein</topology>
    </subcellularLocation>
</comment>
<evidence type="ECO:0000256" key="5">
    <source>
        <dbReference type="ARBA" id="ARBA00023136"/>
    </source>
</evidence>
<feature type="transmembrane region" description="Helical" evidence="7">
    <location>
        <begin position="6"/>
        <end position="25"/>
    </location>
</feature>
<feature type="region of interest" description="Disordered" evidence="6">
    <location>
        <begin position="572"/>
        <end position="659"/>
    </location>
</feature>
<feature type="region of interest" description="Disordered" evidence="6">
    <location>
        <begin position="672"/>
        <end position="788"/>
    </location>
</feature>
<evidence type="ECO:0000256" key="1">
    <source>
        <dbReference type="ARBA" id="ARBA00004141"/>
    </source>
</evidence>
<dbReference type="Pfam" id="PF04791">
    <property type="entry name" value="LMBR1"/>
    <property type="match status" value="1"/>
</dbReference>
<keyword evidence="3 7" id="KW-0812">Transmembrane</keyword>
<feature type="compositionally biased region" description="Low complexity" evidence="6">
    <location>
        <begin position="766"/>
        <end position="780"/>
    </location>
</feature>
<evidence type="ECO:0000256" key="3">
    <source>
        <dbReference type="ARBA" id="ARBA00022692"/>
    </source>
</evidence>
<evidence type="ECO:0000313" key="9">
    <source>
        <dbReference type="Proteomes" id="UP001648503"/>
    </source>
</evidence>
<gene>
    <name evidence="8" type="ORF">BASA50_003547</name>
</gene>
<evidence type="ECO:0000313" key="8">
    <source>
        <dbReference type="EMBL" id="KAH6598508.1"/>
    </source>
</evidence>
<feature type="compositionally biased region" description="Basic and acidic residues" evidence="6">
    <location>
        <begin position="588"/>
        <end position="603"/>
    </location>
</feature>
<dbReference type="InterPro" id="IPR006876">
    <property type="entry name" value="LMBR1-like_membr_prot"/>
</dbReference>
<evidence type="ECO:0000256" key="4">
    <source>
        <dbReference type="ARBA" id="ARBA00022989"/>
    </source>
</evidence>
<feature type="transmembrane region" description="Helical" evidence="7">
    <location>
        <begin position="131"/>
        <end position="150"/>
    </location>
</feature>
<comment type="caution">
    <text evidence="8">The sequence shown here is derived from an EMBL/GenBank/DDBJ whole genome shotgun (WGS) entry which is preliminary data.</text>
</comment>
<organism evidence="8 9">
    <name type="scientific">Batrachochytrium salamandrivorans</name>
    <dbReference type="NCBI Taxonomy" id="1357716"/>
    <lineage>
        <taxon>Eukaryota</taxon>
        <taxon>Fungi</taxon>
        <taxon>Fungi incertae sedis</taxon>
        <taxon>Chytridiomycota</taxon>
        <taxon>Chytridiomycota incertae sedis</taxon>
        <taxon>Chytridiomycetes</taxon>
        <taxon>Rhizophydiales</taxon>
        <taxon>Rhizophydiales incertae sedis</taxon>
        <taxon>Batrachochytrium</taxon>
    </lineage>
</organism>
<sequence length="788" mass="87516">MSYLVLSALLVVMAAIVAIVLNYFGNRMTYPWYVQVACFVSYFFPFTIILVLPLDLASTRFRDCSDTPGTVIQCDQPLAYVSEEFLYGFWEVVYWITFNIQMFVVPIMQGYVRSGELSFRGRLWSGIKDNIIFYCICGGIGSIFILYAIFGLNISATYLLTFAIPATNAYGLLLLTVFMGYGLVEVPRGLWYNASVTWVLCYLEAQVPKFKEACVDSEAEIYEIARFVGYASRKIGSEDELRPLVDTLMEKCPLALQQRNVGNEDDDLPATLTRAKLIDLHARIKRAIFLSERDQALLRYLEHHAFLCQDIMANYESSNRRFKSAFVSISETDKYMDLKLQAYWWWYVWIKPVAMRSLSVMCVIASFLIIWSESTFQITSVKMSIPALIVEPGNISYGLLEILAVAFICYMCTCTYFTLLSINVFEYYKMVPEHHTDESSLLFVGAYLCKLTFPLCYNFLNMGGLADGVTHNNSTKVDYSSSPVFIQYFGPAVNLTPLFGAGYNDWVAHLVLIMCVIIVLNLHGKILRFFRMENYFYETIKPNAADLEEGKSIIMQARALEERRLQCGGAVGDQVHGRYTQSRPRARNTRDLLDRYKNRKPQESESNTNRFTSSRSGAASGSSTIAGTRDNGATHEALDVTGHSSDGGASNSNPQNTSTLFQGLSRVTGLFSSKGSSSGVGGASSGYQRLKDGKLEENSASGDVGGLRTSRKFGVTSSIPPSSTLKNTTGRTAPLGSESGGLESWRHQPTSSSAENLSSTRPAQGTKAPAKSTSKAPPAKRGGLFDGL</sequence>
<evidence type="ECO:0008006" key="10">
    <source>
        <dbReference type="Google" id="ProtNLM"/>
    </source>
</evidence>
<dbReference type="InterPro" id="IPR051584">
    <property type="entry name" value="GPCR-associated_LMBR1"/>
</dbReference>
<feature type="compositionally biased region" description="Polar residues" evidence="6">
    <location>
        <begin position="747"/>
        <end position="763"/>
    </location>
</feature>
<keyword evidence="4 7" id="KW-1133">Transmembrane helix</keyword>
<evidence type="ECO:0000256" key="2">
    <source>
        <dbReference type="ARBA" id="ARBA00010487"/>
    </source>
</evidence>
<feature type="transmembrane region" description="Helical" evidence="7">
    <location>
        <begin position="32"/>
        <end position="52"/>
    </location>
</feature>
<feature type="transmembrane region" description="Helical" evidence="7">
    <location>
        <begin position="506"/>
        <end position="524"/>
    </location>
</feature>
<feature type="transmembrane region" description="Helical" evidence="7">
    <location>
        <begin position="440"/>
        <end position="460"/>
    </location>
</feature>
<dbReference type="PANTHER" id="PTHR21355:SF0">
    <property type="entry name" value="G-PROTEIN COUPLED RECEPTOR-ASSOCIATED PROTEIN LMBRD2"/>
    <property type="match status" value="1"/>
</dbReference>
<keyword evidence="9" id="KW-1185">Reference proteome</keyword>
<feature type="transmembrane region" description="Helical" evidence="7">
    <location>
        <begin position="162"/>
        <end position="184"/>
    </location>
</feature>
<feature type="transmembrane region" description="Helical" evidence="7">
    <location>
        <begin position="402"/>
        <end position="428"/>
    </location>
</feature>
<evidence type="ECO:0000256" key="6">
    <source>
        <dbReference type="SAM" id="MobiDB-lite"/>
    </source>
</evidence>
<feature type="compositionally biased region" description="Low complexity" evidence="6">
    <location>
        <begin position="610"/>
        <end position="629"/>
    </location>
</feature>
<feature type="transmembrane region" description="Helical" evidence="7">
    <location>
        <begin position="344"/>
        <end position="371"/>
    </location>
</feature>
<name>A0ABQ8FKU0_9FUNG</name>
<feature type="transmembrane region" description="Helical" evidence="7">
    <location>
        <begin position="92"/>
        <end position="111"/>
    </location>
</feature>
<comment type="similarity">
    <text evidence="2">Belongs to the LIMR family.</text>
</comment>
<keyword evidence="5 7" id="KW-0472">Membrane</keyword>
<feature type="compositionally biased region" description="Polar residues" evidence="6">
    <location>
        <begin position="715"/>
        <end position="731"/>
    </location>
</feature>
<proteinExistence type="inferred from homology"/>
<dbReference type="PANTHER" id="PTHR21355">
    <property type="entry name" value="G-PROTEIN COUPLED RECEPTOR-ASSOCIATED PROTEIN LMBRD2"/>
    <property type="match status" value="1"/>
</dbReference>
<dbReference type="Proteomes" id="UP001648503">
    <property type="component" value="Unassembled WGS sequence"/>
</dbReference>
<feature type="compositionally biased region" description="Polar residues" evidence="6">
    <location>
        <begin position="642"/>
        <end position="659"/>
    </location>
</feature>
<dbReference type="EMBL" id="JAFCIX010000102">
    <property type="protein sequence ID" value="KAH6598508.1"/>
    <property type="molecule type" value="Genomic_DNA"/>
</dbReference>
<reference evidence="8 9" key="1">
    <citation type="submission" date="2021-02" db="EMBL/GenBank/DDBJ databases">
        <title>Variation within the Batrachochytrium salamandrivorans European outbreak.</title>
        <authorList>
            <person name="Kelly M."/>
            <person name="Pasmans F."/>
            <person name="Shea T.P."/>
            <person name="Munoz J.F."/>
            <person name="Carranza S."/>
            <person name="Cuomo C.A."/>
            <person name="Martel A."/>
        </authorList>
    </citation>
    <scope>NUCLEOTIDE SEQUENCE [LARGE SCALE GENOMIC DNA]</scope>
    <source>
        <strain evidence="8 9">AMFP18/2</strain>
    </source>
</reference>